<keyword evidence="1" id="KW-0472">Membrane</keyword>
<dbReference type="EMBL" id="REGN01000215">
    <property type="protein sequence ID" value="RNA43544.1"/>
    <property type="molecule type" value="Genomic_DNA"/>
</dbReference>
<name>A0A3M7T658_BRAPC</name>
<evidence type="ECO:0000256" key="1">
    <source>
        <dbReference type="SAM" id="Phobius"/>
    </source>
</evidence>
<accession>A0A3M7T658</accession>
<gene>
    <name evidence="2" type="ORF">BpHYR1_044654</name>
</gene>
<proteinExistence type="predicted"/>
<comment type="caution">
    <text evidence="2">The sequence shown here is derived from an EMBL/GenBank/DDBJ whole genome shotgun (WGS) entry which is preliminary data.</text>
</comment>
<reference evidence="2 3" key="1">
    <citation type="journal article" date="2018" name="Sci. Rep.">
        <title>Genomic signatures of local adaptation to the degree of environmental predictability in rotifers.</title>
        <authorList>
            <person name="Franch-Gras L."/>
            <person name="Hahn C."/>
            <person name="Garcia-Roger E.M."/>
            <person name="Carmona M.J."/>
            <person name="Serra M."/>
            <person name="Gomez A."/>
        </authorList>
    </citation>
    <scope>NUCLEOTIDE SEQUENCE [LARGE SCALE GENOMIC DNA]</scope>
    <source>
        <strain evidence="2">HYR1</strain>
    </source>
</reference>
<evidence type="ECO:0000313" key="2">
    <source>
        <dbReference type="EMBL" id="RNA43544.1"/>
    </source>
</evidence>
<keyword evidence="1" id="KW-0812">Transmembrane</keyword>
<evidence type="ECO:0000313" key="3">
    <source>
        <dbReference type="Proteomes" id="UP000276133"/>
    </source>
</evidence>
<feature type="transmembrane region" description="Helical" evidence="1">
    <location>
        <begin position="48"/>
        <end position="66"/>
    </location>
</feature>
<dbReference type="AlphaFoldDB" id="A0A3M7T658"/>
<organism evidence="2 3">
    <name type="scientific">Brachionus plicatilis</name>
    <name type="common">Marine rotifer</name>
    <name type="synonym">Brachionus muelleri</name>
    <dbReference type="NCBI Taxonomy" id="10195"/>
    <lineage>
        <taxon>Eukaryota</taxon>
        <taxon>Metazoa</taxon>
        <taxon>Spiralia</taxon>
        <taxon>Gnathifera</taxon>
        <taxon>Rotifera</taxon>
        <taxon>Eurotatoria</taxon>
        <taxon>Monogononta</taxon>
        <taxon>Pseudotrocha</taxon>
        <taxon>Ploima</taxon>
        <taxon>Brachionidae</taxon>
        <taxon>Brachionus</taxon>
    </lineage>
</organism>
<sequence length="123" mass="14419">MTSKLHQAQLSNSFNLIKFFVHHSISPLSLLTINQCQLISIILFKKSFLFFVYFSSNLAKAFIAFLSNKKDKIRMHFYVNRQFYPGTIKAAIKITFVNSEKSWETGFYTVKFHPIETIIKQEE</sequence>
<protein>
    <submittedName>
        <fullName evidence="2">Uncharacterized protein</fullName>
    </submittedName>
</protein>
<keyword evidence="3" id="KW-1185">Reference proteome</keyword>
<dbReference type="Proteomes" id="UP000276133">
    <property type="component" value="Unassembled WGS sequence"/>
</dbReference>
<keyword evidence="1" id="KW-1133">Transmembrane helix</keyword>
<feature type="transmembrane region" description="Helical" evidence="1">
    <location>
        <begin position="20"/>
        <end position="42"/>
    </location>
</feature>